<organism evidence="1 2">
    <name type="scientific">Pelagomonas calceolata</name>
    <dbReference type="NCBI Taxonomy" id="35677"/>
    <lineage>
        <taxon>Eukaryota</taxon>
        <taxon>Sar</taxon>
        <taxon>Stramenopiles</taxon>
        <taxon>Ochrophyta</taxon>
        <taxon>Pelagophyceae</taxon>
        <taxon>Pelagomonadales</taxon>
        <taxon>Pelagomonadaceae</taxon>
        <taxon>Pelagomonas</taxon>
    </lineage>
</organism>
<sequence>MRSTMLTTAGLLVAAGLRPTTRLSAKSIFRGPETPTREARAANAALAEAGELLNGGDGEAAVHALVMHADALLACDGATLSALCGDDAALAELTSDVLEAVSEEALDLDHERKTLLKKLIQAAQTSEEEVDQVLEEAGDLLIETAFVDYLDGEAQRLAAASDAEARLLELLDALRFRVIQALGMQIFGAGAEALKRVLSIEDAAMREEAFRNALESCDVDAQCDSAGILAALDETLRDVTLRGDAHEDLVEALQSLAEIAAEYDFGYSEPADDDESR</sequence>
<gene>
    <name evidence="1" type="ORF">PECAL_2P14100</name>
</gene>
<protein>
    <submittedName>
        <fullName evidence="1">Uncharacterized protein</fullName>
    </submittedName>
</protein>
<proteinExistence type="predicted"/>
<dbReference type="EMBL" id="CAKKNE010000002">
    <property type="protein sequence ID" value="CAH0368348.1"/>
    <property type="molecule type" value="Genomic_DNA"/>
</dbReference>
<accession>A0A8J2S9M4</accession>
<reference evidence="1" key="1">
    <citation type="submission" date="2021-11" db="EMBL/GenBank/DDBJ databases">
        <authorList>
            <consortium name="Genoscope - CEA"/>
            <person name="William W."/>
        </authorList>
    </citation>
    <scope>NUCLEOTIDE SEQUENCE</scope>
</reference>
<name>A0A8J2S9M4_9STRA</name>
<dbReference type="Proteomes" id="UP000789595">
    <property type="component" value="Unassembled WGS sequence"/>
</dbReference>
<evidence type="ECO:0000313" key="2">
    <source>
        <dbReference type="Proteomes" id="UP000789595"/>
    </source>
</evidence>
<comment type="caution">
    <text evidence="1">The sequence shown here is derived from an EMBL/GenBank/DDBJ whole genome shotgun (WGS) entry which is preliminary data.</text>
</comment>
<dbReference type="AlphaFoldDB" id="A0A8J2S9M4"/>
<evidence type="ECO:0000313" key="1">
    <source>
        <dbReference type="EMBL" id="CAH0368348.1"/>
    </source>
</evidence>
<keyword evidence="2" id="KW-1185">Reference proteome</keyword>